<proteinExistence type="predicted"/>
<dbReference type="InterPro" id="IPR019734">
    <property type="entry name" value="TPR_rpt"/>
</dbReference>
<dbReference type="Gene3D" id="1.25.40.10">
    <property type="entry name" value="Tetratricopeptide repeat domain"/>
    <property type="match status" value="1"/>
</dbReference>
<evidence type="ECO:0000256" key="1">
    <source>
        <dbReference type="ARBA" id="ARBA00022737"/>
    </source>
</evidence>
<name>A0ABV4GP53_9BRAD</name>
<protein>
    <submittedName>
        <fullName evidence="3">Tetratricopeptide (TPR) repeat protein</fullName>
    </submittedName>
</protein>
<sequence>MHTAVLVLRDFKHAIALDPNFAPAYGGVASCLGWRRANKWPGDIAEDNIELLRVATRLKAMGADDAQALSVVGFNLFWFQLDYNGGAELIERAVRANPNYARAYNFRGLLCAWNGGSDEAIADFELAMMMSPRDPFNYNALLGIALAHHNAGRHTDAAVWTDRALRAFPPFFLVGMGQAILCYVGADRMDDARRLMTECVRQAPGWRRSTVVPTPWVRSPQLRTEFMEAFIKAGLPD</sequence>
<evidence type="ECO:0000313" key="4">
    <source>
        <dbReference type="Proteomes" id="UP001565474"/>
    </source>
</evidence>
<dbReference type="RefSeq" id="WP_370058333.1">
    <property type="nucleotide sequence ID" value="NZ_JBGBYD010000002.1"/>
</dbReference>
<dbReference type="EMBL" id="JBGBZN010000002">
    <property type="protein sequence ID" value="MEY9473727.1"/>
    <property type="molecule type" value="Genomic_DNA"/>
</dbReference>
<dbReference type="PANTHER" id="PTHR44858">
    <property type="entry name" value="TETRATRICOPEPTIDE REPEAT PROTEIN 6"/>
    <property type="match status" value="1"/>
</dbReference>
<dbReference type="InterPro" id="IPR050498">
    <property type="entry name" value="Ycf3"/>
</dbReference>
<dbReference type="Pfam" id="PF13432">
    <property type="entry name" value="TPR_16"/>
    <property type="match status" value="2"/>
</dbReference>
<dbReference type="SUPFAM" id="SSF48452">
    <property type="entry name" value="TPR-like"/>
    <property type="match status" value="1"/>
</dbReference>
<evidence type="ECO:0000313" key="3">
    <source>
        <dbReference type="EMBL" id="MEY9473727.1"/>
    </source>
</evidence>
<accession>A0ABV4GP53</accession>
<comment type="caution">
    <text evidence="3">The sequence shown here is derived from an EMBL/GenBank/DDBJ whole genome shotgun (WGS) entry which is preliminary data.</text>
</comment>
<dbReference type="InterPro" id="IPR011990">
    <property type="entry name" value="TPR-like_helical_dom_sf"/>
</dbReference>
<reference evidence="3 4" key="1">
    <citation type="submission" date="2024-07" db="EMBL/GenBank/DDBJ databases">
        <title>Genomic Encyclopedia of Type Strains, Phase V (KMG-V): Genome sequencing to study the core and pangenomes of soil and plant-associated prokaryotes.</title>
        <authorList>
            <person name="Whitman W."/>
        </authorList>
    </citation>
    <scope>NUCLEOTIDE SEQUENCE [LARGE SCALE GENOMIC DNA]</scope>
    <source>
        <strain evidence="3 4">USDA 222</strain>
    </source>
</reference>
<organism evidence="3 4">
    <name type="scientific">Bradyrhizobium yuanmingense</name>
    <dbReference type="NCBI Taxonomy" id="108015"/>
    <lineage>
        <taxon>Bacteria</taxon>
        <taxon>Pseudomonadati</taxon>
        <taxon>Pseudomonadota</taxon>
        <taxon>Alphaproteobacteria</taxon>
        <taxon>Hyphomicrobiales</taxon>
        <taxon>Nitrobacteraceae</taxon>
        <taxon>Bradyrhizobium</taxon>
    </lineage>
</organism>
<keyword evidence="4" id="KW-1185">Reference proteome</keyword>
<gene>
    <name evidence="3" type="ORF">ABH992_006126</name>
</gene>
<dbReference type="PANTHER" id="PTHR44858:SF1">
    <property type="entry name" value="UDP-N-ACETYLGLUCOSAMINE--PEPTIDE N-ACETYLGLUCOSAMINYLTRANSFERASE SPINDLY-RELATED"/>
    <property type="match status" value="1"/>
</dbReference>
<keyword evidence="2" id="KW-0802">TPR repeat</keyword>
<evidence type="ECO:0000256" key="2">
    <source>
        <dbReference type="ARBA" id="ARBA00022803"/>
    </source>
</evidence>
<keyword evidence="1" id="KW-0677">Repeat</keyword>
<dbReference type="SMART" id="SM00028">
    <property type="entry name" value="TPR"/>
    <property type="match status" value="2"/>
</dbReference>
<dbReference type="Proteomes" id="UP001565474">
    <property type="component" value="Unassembled WGS sequence"/>
</dbReference>